<accession>A0ACC2RKF3</accession>
<organism evidence="1 2">
    <name type="scientific">Entomophthora muscae</name>
    <dbReference type="NCBI Taxonomy" id="34485"/>
    <lineage>
        <taxon>Eukaryota</taxon>
        <taxon>Fungi</taxon>
        <taxon>Fungi incertae sedis</taxon>
        <taxon>Zoopagomycota</taxon>
        <taxon>Entomophthoromycotina</taxon>
        <taxon>Entomophthoromycetes</taxon>
        <taxon>Entomophthorales</taxon>
        <taxon>Entomophthoraceae</taxon>
        <taxon>Entomophthora</taxon>
    </lineage>
</organism>
<keyword evidence="2" id="KW-1185">Reference proteome</keyword>
<keyword evidence="1" id="KW-0647">Proteasome</keyword>
<dbReference type="Proteomes" id="UP001165960">
    <property type="component" value="Unassembled WGS sequence"/>
</dbReference>
<dbReference type="EMBL" id="QTSX02007151">
    <property type="protein sequence ID" value="KAJ9050528.1"/>
    <property type="molecule type" value="Genomic_DNA"/>
</dbReference>
<protein>
    <submittedName>
        <fullName evidence="1">26S proteasome non-ATPase regulatory subunit</fullName>
    </submittedName>
</protein>
<reference evidence="1" key="1">
    <citation type="submission" date="2022-04" db="EMBL/GenBank/DDBJ databases">
        <title>Genome of the entomopathogenic fungus Entomophthora muscae.</title>
        <authorList>
            <person name="Elya C."/>
            <person name="Lovett B.R."/>
            <person name="Lee E."/>
            <person name="Macias A.M."/>
            <person name="Hajek A.E."/>
            <person name="De Bivort B.L."/>
            <person name="Kasson M.T."/>
            <person name="De Fine Licht H.H."/>
            <person name="Stajich J.E."/>
        </authorList>
    </citation>
    <scope>NUCLEOTIDE SEQUENCE</scope>
    <source>
        <strain evidence="1">Berkeley</strain>
    </source>
</reference>
<evidence type="ECO:0000313" key="1">
    <source>
        <dbReference type="EMBL" id="KAJ9050528.1"/>
    </source>
</evidence>
<gene>
    <name evidence="1" type="primary">RPN3_1</name>
    <name evidence="1" type="ORF">DSO57_1013765</name>
</gene>
<name>A0ACC2RKF3_9FUNG</name>
<proteinExistence type="predicted"/>
<evidence type="ECO:0000313" key="2">
    <source>
        <dbReference type="Proteomes" id="UP001165960"/>
    </source>
</evidence>
<sequence length="248" mass="28679">MYYLGRINALQLDYTSAHQHILQAVRKAPQNAAAAGFLQAVHKLALIVQLLMGDLPDRATFRLPMLRLALVPYLHITQAVRVGDLAKFQSTLAQYHTQFQQDNNYNLILRLRHNVIKTGIRMISLSYSKISLRDICFKLQLDSEQDAEYIVAKAIRDGVIDAEINHEDGYIQSKENVDVYSTQEPMDAFHQRISFCLNLHNDSVKAMRFPMNFHHPELEFAEEARERERELVKEINEADMDDDSNMEY</sequence>
<comment type="caution">
    <text evidence="1">The sequence shown here is derived from an EMBL/GenBank/DDBJ whole genome shotgun (WGS) entry which is preliminary data.</text>
</comment>